<dbReference type="RefSeq" id="WP_026794176.1">
    <property type="nucleotide sequence ID" value="NZ_CM002803.1"/>
</dbReference>
<dbReference type="PIRSF" id="PIRSF020217">
    <property type="entry name" value="UCP020217"/>
    <property type="match status" value="1"/>
</dbReference>
<dbReference type="eggNOG" id="COG1669">
    <property type="taxonomic scope" value="Bacteria"/>
</dbReference>
<dbReference type="EMBL" id="CM002803">
    <property type="protein sequence ID" value="KEI66076.1"/>
    <property type="molecule type" value="Genomic_DNA"/>
</dbReference>
<dbReference type="Proteomes" id="UP000027395">
    <property type="component" value="Chromosome"/>
</dbReference>
<feature type="domain" description="Polymerase beta nucleotidyltransferase" evidence="1">
    <location>
        <begin position="46"/>
        <end position="103"/>
    </location>
</feature>
<evidence type="ECO:0000313" key="3">
    <source>
        <dbReference type="Proteomes" id="UP000027395"/>
    </source>
</evidence>
<evidence type="ECO:0000259" key="1">
    <source>
        <dbReference type="Pfam" id="PF18765"/>
    </source>
</evidence>
<name>A0A073CD63_PLAA1</name>
<dbReference type="InterPro" id="IPR024700">
    <property type="entry name" value="UCP020217"/>
</dbReference>
<sequence>MKLTTPFETSKLDQIIRDRYEQNERERQKLLQKVVEWLDEHGLQYGIQTAYIFGSLTQPQRFHQNSDIDIAVEQINPDDFFAVIGFISETMGRDVDVIELYKCHFGDRIRQTGIPWTAINSSF</sequence>
<dbReference type="CDD" id="cd05403">
    <property type="entry name" value="NT_KNTase_like"/>
    <property type="match status" value="1"/>
</dbReference>
<reference evidence="2 3" key="1">
    <citation type="journal article" date="2014" name="Appl. Environ. Microbiol.">
        <title>Elucidation of insertion elements encoded on plasmids and in vitro construction of shuttle vectors from the toxic cyanobacterium Planktothrix.</title>
        <authorList>
            <person name="Christiansen G."/>
            <person name="Goesmann A."/>
            <person name="Kurmayer R."/>
        </authorList>
    </citation>
    <scope>NUCLEOTIDE SEQUENCE [LARGE SCALE GENOMIC DNA]</scope>
    <source>
        <strain evidence="2 3">NIVA-CYA 126/8</strain>
    </source>
</reference>
<evidence type="ECO:0000313" key="2">
    <source>
        <dbReference type="EMBL" id="KEI66076.1"/>
    </source>
</evidence>
<gene>
    <name evidence="2" type="ORF">A19Y_0948</name>
</gene>
<dbReference type="AlphaFoldDB" id="A0A073CD63"/>
<dbReference type="HOGENOM" id="CLU_2095656_0_0_3"/>
<organism evidence="2 3">
    <name type="scientific">Planktothrix agardhii (strain NIVA-CYA 126/8)</name>
    <dbReference type="NCBI Taxonomy" id="388467"/>
    <lineage>
        <taxon>Bacteria</taxon>
        <taxon>Bacillati</taxon>
        <taxon>Cyanobacteriota</taxon>
        <taxon>Cyanophyceae</taxon>
        <taxon>Oscillatoriophycideae</taxon>
        <taxon>Oscillatoriales</taxon>
        <taxon>Microcoleaceae</taxon>
        <taxon>Planktothrix</taxon>
    </lineage>
</organism>
<dbReference type="InterPro" id="IPR041633">
    <property type="entry name" value="Polbeta"/>
</dbReference>
<accession>A0A073CD63</accession>
<dbReference type="Gene3D" id="3.30.460.10">
    <property type="entry name" value="Beta Polymerase, domain 2"/>
    <property type="match status" value="1"/>
</dbReference>
<dbReference type="Pfam" id="PF18765">
    <property type="entry name" value="Polbeta"/>
    <property type="match status" value="1"/>
</dbReference>
<dbReference type="GeneID" id="77287187"/>
<dbReference type="PATRIC" id="fig|388467.6.peg.892"/>
<dbReference type="STRING" id="388467.A19Y_0948"/>
<keyword evidence="3" id="KW-1185">Reference proteome</keyword>
<dbReference type="SUPFAM" id="SSF81301">
    <property type="entry name" value="Nucleotidyltransferase"/>
    <property type="match status" value="1"/>
</dbReference>
<proteinExistence type="predicted"/>
<protein>
    <recommendedName>
        <fullName evidence="1">Polymerase beta nucleotidyltransferase domain-containing protein</fullName>
    </recommendedName>
</protein>
<dbReference type="InterPro" id="IPR043519">
    <property type="entry name" value="NT_sf"/>
</dbReference>